<dbReference type="Proteomes" id="UP000224607">
    <property type="component" value="Unassembled WGS sequence"/>
</dbReference>
<evidence type="ECO:0000256" key="1">
    <source>
        <dbReference type="SAM" id="Phobius"/>
    </source>
</evidence>
<name>A0A1I3V7R9_9GAMM</name>
<sequence>MKEKEQVITPVIDPDPYASAIAQHNANQLNVGFTRKLLTANVWFAASTFIAMIVIGCLVYAVLHPPVKYFATQNGRIIPLHPTNVPAYSDADVVDFGNKLILDAFTLDFVNYRAQMNRVIPRFSDEGFQNYHAAFTLSNVLSSIKDKKMNMSAMTSSGVIVSKGTLENGLYAWKVQYPTKLKLVGQVNSLPEQSFVISLLIQQVDPRLKNAGLEIGQLITYEAP</sequence>
<dbReference type="AlphaFoldDB" id="A0A1I3V7R9"/>
<dbReference type="Proteomes" id="UP000198919">
    <property type="component" value="Unassembled WGS sequence"/>
</dbReference>
<keyword evidence="1" id="KW-0812">Transmembrane</keyword>
<dbReference type="RefSeq" id="WP_092512798.1">
    <property type="nucleotide sequence ID" value="NZ_CAWNQB010000013.1"/>
</dbReference>
<keyword evidence="5" id="KW-1185">Reference proteome</keyword>
<evidence type="ECO:0000313" key="3">
    <source>
        <dbReference type="EMBL" id="SFJ90171.1"/>
    </source>
</evidence>
<reference evidence="3" key="2">
    <citation type="submission" date="2016-10" db="EMBL/GenBank/DDBJ databases">
        <authorList>
            <person name="de Groot N.N."/>
        </authorList>
    </citation>
    <scope>NUCLEOTIDE SEQUENCE [LARGE SCALE GENOMIC DNA]</scope>
    <source>
        <strain evidence="3">DSM 17908</strain>
    </source>
</reference>
<feature type="transmembrane region" description="Helical" evidence="1">
    <location>
        <begin position="42"/>
        <end position="63"/>
    </location>
</feature>
<evidence type="ECO:0000313" key="5">
    <source>
        <dbReference type="Proteomes" id="UP000224607"/>
    </source>
</evidence>
<dbReference type="Pfam" id="PF11393">
    <property type="entry name" value="T4BSS_DotI_IcmL"/>
    <property type="match status" value="1"/>
</dbReference>
<dbReference type="CDD" id="cd16385">
    <property type="entry name" value="IcmL"/>
    <property type="match status" value="1"/>
</dbReference>
<dbReference type="EMBL" id="NITY01000020">
    <property type="protein sequence ID" value="PHM37626.1"/>
    <property type="molecule type" value="Genomic_DNA"/>
</dbReference>
<evidence type="ECO:0000313" key="4">
    <source>
        <dbReference type="Proteomes" id="UP000198919"/>
    </source>
</evidence>
<keyword evidence="1" id="KW-1133">Transmembrane helix</keyword>
<dbReference type="OrthoDB" id="6367129at2"/>
<protein>
    <submittedName>
        <fullName evidence="2">Dot/Icm type IV secretion system inner membrane complex IcmL/DotI</fullName>
    </submittedName>
    <submittedName>
        <fullName evidence="3">Intracellular multiplication protein IcmL</fullName>
    </submittedName>
</protein>
<proteinExistence type="predicted"/>
<accession>A0A1I3V7R9</accession>
<dbReference type="STRING" id="351675.SAMN05421680_11948"/>
<reference evidence="4" key="1">
    <citation type="submission" date="2016-10" db="EMBL/GenBank/DDBJ databases">
        <authorList>
            <person name="Varghese N."/>
            <person name="Submissions S."/>
        </authorList>
    </citation>
    <scope>NUCLEOTIDE SEQUENCE [LARGE SCALE GENOMIC DNA]</scope>
    <source>
        <strain evidence="4">DSM 17908</strain>
    </source>
</reference>
<evidence type="ECO:0000313" key="2">
    <source>
        <dbReference type="EMBL" id="PHM37626.1"/>
    </source>
</evidence>
<organism evidence="3 4">
    <name type="scientific">Xenorhabdus mauleonii</name>
    <dbReference type="NCBI Taxonomy" id="351675"/>
    <lineage>
        <taxon>Bacteria</taxon>
        <taxon>Pseudomonadati</taxon>
        <taxon>Pseudomonadota</taxon>
        <taxon>Gammaproteobacteria</taxon>
        <taxon>Enterobacterales</taxon>
        <taxon>Morganellaceae</taxon>
        <taxon>Xenorhabdus</taxon>
    </lineage>
</organism>
<dbReference type="EMBL" id="FORG01000019">
    <property type="protein sequence ID" value="SFJ90171.1"/>
    <property type="molecule type" value="Genomic_DNA"/>
</dbReference>
<gene>
    <name evidence="3" type="ORF">SAMN05421680_11948</name>
    <name evidence="2" type="ORF">Xmau_03844</name>
</gene>
<reference evidence="2 5" key="3">
    <citation type="journal article" date="2017" name="Nat. Microbiol.">
        <title>Natural product diversity associated with the nematode symbionts Photorhabdus and Xenorhabdus.</title>
        <authorList>
            <person name="Tobias N.J."/>
            <person name="Wolff H."/>
            <person name="Djahanschiri B."/>
            <person name="Grundmann F."/>
            <person name="Kronenwerth M."/>
            <person name="Shi Y.M."/>
            <person name="Simonyi S."/>
            <person name="Grun P."/>
            <person name="Shapiro-Ilan D."/>
            <person name="Pidot S.J."/>
            <person name="Stinear T.P."/>
            <person name="Ebersberger I."/>
            <person name="Bode H.B."/>
        </authorList>
    </citation>
    <scope>NUCLEOTIDE SEQUENCE [LARGE SCALE GENOMIC DNA]</scope>
    <source>
        <strain evidence="2 5">DSM 17908</strain>
    </source>
</reference>
<dbReference type="InterPro" id="IPR021055">
    <property type="entry name" value="T4BSS_IcmL/DotI"/>
</dbReference>
<keyword evidence="1" id="KW-0472">Membrane</keyword>